<organism evidence="1 2">
    <name type="scientific">Pluteus cervinus</name>
    <dbReference type="NCBI Taxonomy" id="181527"/>
    <lineage>
        <taxon>Eukaryota</taxon>
        <taxon>Fungi</taxon>
        <taxon>Dikarya</taxon>
        <taxon>Basidiomycota</taxon>
        <taxon>Agaricomycotina</taxon>
        <taxon>Agaricomycetes</taxon>
        <taxon>Agaricomycetidae</taxon>
        <taxon>Agaricales</taxon>
        <taxon>Pluteineae</taxon>
        <taxon>Pluteaceae</taxon>
        <taxon>Pluteus</taxon>
    </lineage>
</organism>
<evidence type="ECO:0000313" key="2">
    <source>
        <dbReference type="Proteomes" id="UP000308600"/>
    </source>
</evidence>
<feature type="non-terminal residue" evidence="1">
    <location>
        <position position="316"/>
    </location>
</feature>
<gene>
    <name evidence="1" type="ORF">BDN72DRAFT_819590</name>
</gene>
<proteinExistence type="predicted"/>
<dbReference type="Proteomes" id="UP000308600">
    <property type="component" value="Unassembled WGS sequence"/>
</dbReference>
<dbReference type="EMBL" id="ML208323">
    <property type="protein sequence ID" value="TFK69846.1"/>
    <property type="molecule type" value="Genomic_DNA"/>
</dbReference>
<reference evidence="1 2" key="1">
    <citation type="journal article" date="2019" name="Nat. Ecol. Evol.">
        <title>Megaphylogeny resolves global patterns of mushroom evolution.</title>
        <authorList>
            <person name="Varga T."/>
            <person name="Krizsan K."/>
            <person name="Foldi C."/>
            <person name="Dima B."/>
            <person name="Sanchez-Garcia M."/>
            <person name="Sanchez-Ramirez S."/>
            <person name="Szollosi G.J."/>
            <person name="Szarkandi J.G."/>
            <person name="Papp V."/>
            <person name="Albert L."/>
            <person name="Andreopoulos W."/>
            <person name="Angelini C."/>
            <person name="Antonin V."/>
            <person name="Barry K.W."/>
            <person name="Bougher N.L."/>
            <person name="Buchanan P."/>
            <person name="Buyck B."/>
            <person name="Bense V."/>
            <person name="Catcheside P."/>
            <person name="Chovatia M."/>
            <person name="Cooper J."/>
            <person name="Damon W."/>
            <person name="Desjardin D."/>
            <person name="Finy P."/>
            <person name="Geml J."/>
            <person name="Haridas S."/>
            <person name="Hughes K."/>
            <person name="Justo A."/>
            <person name="Karasinski D."/>
            <person name="Kautmanova I."/>
            <person name="Kiss B."/>
            <person name="Kocsube S."/>
            <person name="Kotiranta H."/>
            <person name="LaButti K.M."/>
            <person name="Lechner B.E."/>
            <person name="Liimatainen K."/>
            <person name="Lipzen A."/>
            <person name="Lukacs Z."/>
            <person name="Mihaltcheva S."/>
            <person name="Morgado L.N."/>
            <person name="Niskanen T."/>
            <person name="Noordeloos M.E."/>
            <person name="Ohm R.A."/>
            <person name="Ortiz-Santana B."/>
            <person name="Ovrebo C."/>
            <person name="Racz N."/>
            <person name="Riley R."/>
            <person name="Savchenko A."/>
            <person name="Shiryaev A."/>
            <person name="Soop K."/>
            <person name="Spirin V."/>
            <person name="Szebenyi C."/>
            <person name="Tomsovsky M."/>
            <person name="Tulloss R.E."/>
            <person name="Uehling J."/>
            <person name="Grigoriev I.V."/>
            <person name="Vagvolgyi C."/>
            <person name="Papp T."/>
            <person name="Martin F.M."/>
            <person name="Miettinen O."/>
            <person name="Hibbett D.S."/>
            <person name="Nagy L.G."/>
        </authorList>
    </citation>
    <scope>NUCLEOTIDE SEQUENCE [LARGE SCALE GENOMIC DNA]</scope>
    <source>
        <strain evidence="1 2">NL-1719</strain>
    </source>
</reference>
<protein>
    <submittedName>
        <fullName evidence="1">Uncharacterized protein</fullName>
    </submittedName>
</protein>
<accession>A0ACD3AVP5</accession>
<sequence>MSQPRVTGHHQRELLGDLPPFNDWTNWVADDENQTIYVYGGFQQGELDFKAPTNAFFRLNIADKAFNWSNFGATLQYRSNDLASGFSLVPGREFPAISHPAMTFAVVNGRKIILLFGGHSKERSCATSDLIAVDVLQREWAFVHIEGAPVSPRVDASMYMAGNRLHIFGGRRNSRAVSEIDVILPTYSIAEYSEAYQSWAWIDRACDRPLPKPLGFNICIVPIDQGKKLVLFPGQEDFGSGCDISQENLFVFSTEDWSFAPFQVDPGHLPLHVAWFSAERIQSPSGRDAIVLVGWVSNKIGSEEYLIPEIWVYSHG</sequence>
<name>A0ACD3AVP5_9AGAR</name>
<keyword evidence="2" id="KW-1185">Reference proteome</keyword>
<evidence type="ECO:0000313" key="1">
    <source>
        <dbReference type="EMBL" id="TFK69846.1"/>
    </source>
</evidence>